<accession>A0A5B7IV58</accession>
<evidence type="ECO:0000313" key="3">
    <source>
        <dbReference type="Proteomes" id="UP000324222"/>
    </source>
</evidence>
<organism evidence="2 3">
    <name type="scientific">Portunus trituberculatus</name>
    <name type="common">Swimming crab</name>
    <name type="synonym">Neptunus trituberculatus</name>
    <dbReference type="NCBI Taxonomy" id="210409"/>
    <lineage>
        <taxon>Eukaryota</taxon>
        <taxon>Metazoa</taxon>
        <taxon>Ecdysozoa</taxon>
        <taxon>Arthropoda</taxon>
        <taxon>Crustacea</taxon>
        <taxon>Multicrustacea</taxon>
        <taxon>Malacostraca</taxon>
        <taxon>Eumalacostraca</taxon>
        <taxon>Eucarida</taxon>
        <taxon>Decapoda</taxon>
        <taxon>Pleocyemata</taxon>
        <taxon>Brachyura</taxon>
        <taxon>Eubrachyura</taxon>
        <taxon>Portunoidea</taxon>
        <taxon>Portunidae</taxon>
        <taxon>Portuninae</taxon>
        <taxon>Portunus</taxon>
    </lineage>
</organism>
<evidence type="ECO:0000256" key="1">
    <source>
        <dbReference type="SAM" id="MobiDB-lite"/>
    </source>
</evidence>
<reference evidence="2 3" key="1">
    <citation type="submission" date="2019-05" db="EMBL/GenBank/DDBJ databases">
        <title>Another draft genome of Portunus trituberculatus and its Hox gene families provides insights of decapod evolution.</title>
        <authorList>
            <person name="Jeong J.-H."/>
            <person name="Song I."/>
            <person name="Kim S."/>
            <person name="Choi T."/>
            <person name="Kim D."/>
            <person name="Ryu S."/>
            <person name="Kim W."/>
        </authorList>
    </citation>
    <scope>NUCLEOTIDE SEQUENCE [LARGE SCALE GENOMIC DNA]</scope>
    <source>
        <tissue evidence="2">Muscle</tissue>
    </source>
</reference>
<sequence length="121" mass="12716">MSERVQAATVVTGGGVGGGEKDNGQRSTCGKMAVGAAVSSQESTCAENKVIVILVEKGSAEVCEYRGRVVSQMYTSLTVRESGFRACIIALQCVALVVFNNPSGLKQSSDGFPVPRQQETR</sequence>
<proteinExistence type="predicted"/>
<keyword evidence="3" id="KW-1185">Reference proteome</keyword>
<name>A0A5B7IV58_PORTR</name>
<protein>
    <submittedName>
        <fullName evidence="2">Uncharacterized protein</fullName>
    </submittedName>
</protein>
<evidence type="ECO:0000313" key="2">
    <source>
        <dbReference type="EMBL" id="MPC85556.1"/>
    </source>
</evidence>
<comment type="caution">
    <text evidence="2">The sequence shown here is derived from an EMBL/GenBank/DDBJ whole genome shotgun (WGS) entry which is preliminary data.</text>
</comment>
<dbReference type="EMBL" id="VSRR010068803">
    <property type="protein sequence ID" value="MPC85556.1"/>
    <property type="molecule type" value="Genomic_DNA"/>
</dbReference>
<gene>
    <name evidence="2" type="ORF">E2C01_080337</name>
</gene>
<dbReference type="Proteomes" id="UP000324222">
    <property type="component" value="Unassembled WGS sequence"/>
</dbReference>
<feature type="region of interest" description="Disordered" evidence="1">
    <location>
        <begin position="102"/>
        <end position="121"/>
    </location>
</feature>
<dbReference type="AlphaFoldDB" id="A0A5B7IV58"/>